<gene>
    <name evidence="2" type="ORF">S06H3_21106</name>
</gene>
<protein>
    <submittedName>
        <fullName evidence="2">Uncharacterized protein</fullName>
    </submittedName>
</protein>
<feature type="transmembrane region" description="Helical" evidence="1">
    <location>
        <begin position="20"/>
        <end position="40"/>
    </location>
</feature>
<name>X1MAK8_9ZZZZ</name>
<sequence length="43" mass="5101">NPVYEYIKKEDIEAAFRDALVLAFAEITARIETLMLYLLLHFR</sequence>
<evidence type="ECO:0000313" key="2">
    <source>
        <dbReference type="EMBL" id="GAI03399.1"/>
    </source>
</evidence>
<proteinExistence type="predicted"/>
<accession>X1MAK8</accession>
<evidence type="ECO:0000256" key="1">
    <source>
        <dbReference type="SAM" id="Phobius"/>
    </source>
</evidence>
<keyword evidence="1" id="KW-1133">Transmembrane helix</keyword>
<dbReference type="EMBL" id="BARV01011031">
    <property type="protein sequence ID" value="GAI03399.1"/>
    <property type="molecule type" value="Genomic_DNA"/>
</dbReference>
<reference evidence="2" key="1">
    <citation type="journal article" date="2014" name="Front. Microbiol.">
        <title>High frequency of phylogenetically diverse reductive dehalogenase-homologous genes in deep subseafloor sedimentary metagenomes.</title>
        <authorList>
            <person name="Kawai M."/>
            <person name="Futagami T."/>
            <person name="Toyoda A."/>
            <person name="Takaki Y."/>
            <person name="Nishi S."/>
            <person name="Hori S."/>
            <person name="Arai W."/>
            <person name="Tsubouchi T."/>
            <person name="Morono Y."/>
            <person name="Uchiyama I."/>
            <person name="Ito T."/>
            <person name="Fujiyama A."/>
            <person name="Inagaki F."/>
            <person name="Takami H."/>
        </authorList>
    </citation>
    <scope>NUCLEOTIDE SEQUENCE</scope>
    <source>
        <strain evidence="2">Expedition CK06-06</strain>
    </source>
</reference>
<feature type="non-terminal residue" evidence="2">
    <location>
        <position position="1"/>
    </location>
</feature>
<keyword evidence="1" id="KW-0812">Transmembrane</keyword>
<comment type="caution">
    <text evidence="2">The sequence shown here is derived from an EMBL/GenBank/DDBJ whole genome shotgun (WGS) entry which is preliminary data.</text>
</comment>
<keyword evidence="1" id="KW-0472">Membrane</keyword>
<dbReference type="AlphaFoldDB" id="X1MAK8"/>
<organism evidence="2">
    <name type="scientific">marine sediment metagenome</name>
    <dbReference type="NCBI Taxonomy" id="412755"/>
    <lineage>
        <taxon>unclassified sequences</taxon>
        <taxon>metagenomes</taxon>
        <taxon>ecological metagenomes</taxon>
    </lineage>
</organism>